<name>A0A369T5K8_9PROT</name>
<dbReference type="InterPro" id="IPR036365">
    <property type="entry name" value="PGBD-like_sf"/>
</dbReference>
<dbReference type="SUPFAM" id="SSF47090">
    <property type="entry name" value="PGBD-like"/>
    <property type="match status" value="1"/>
</dbReference>
<feature type="domain" description="Peptidoglycan binding-like" evidence="2">
    <location>
        <begin position="150"/>
        <end position="199"/>
    </location>
</feature>
<feature type="signal peptide" evidence="1">
    <location>
        <begin position="1"/>
        <end position="30"/>
    </location>
</feature>
<keyword evidence="4" id="KW-1185">Reference proteome</keyword>
<dbReference type="Pfam" id="PF01471">
    <property type="entry name" value="PG_binding_1"/>
    <property type="match status" value="1"/>
</dbReference>
<protein>
    <submittedName>
        <fullName evidence="3">Peptidoglycan-binding protein</fullName>
    </submittedName>
</protein>
<proteinExistence type="predicted"/>
<evidence type="ECO:0000256" key="1">
    <source>
        <dbReference type="SAM" id="SignalP"/>
    </source>
</evidence>
<sequence length="207" mass="22398">MESLSGRTIRGFALAAAVATLVFHAQPAGAADTDGTFAVEGVGQTACREFVAAAKERSAKYYNYGGWIEGYLTAYNQVSDDTYDVTPFEGIDLLAALLRGFCTNNPDVPFFQAISSMVRELEPHRLKVRDEPVTTEAGGKQVMVYTTVLKRAQQALAEAGFYDGGIDGAYGPRTRDAFKAFQAAEGLEQTGLPDQVTLLRLLRAARQ</sequence>
<evidence type="ECO:0000259" key="2">
    <source>
        <dbReference type="Pfam" id="PF01471"/>
    </source>
</evidence>
<evidence type="ECO:0000313" key="3">
    <source>
        <dbReference type="EMBL" id="RDD60548.1"/>
    </source>
</evidence>
<dbReference type="Proteomes" id="UP000253941">
    <property type="component" value="Unassembled WGS sequence"/>
</dbReference>
<dbReference type="InterPro" id="IPR002477">
    <property type="entry name" value="Peptidoglycan-bd-like"/>
</dbReference>
<dbReference type="InterPro" id="IPR036366">
    <property type="entry name" value="PGBDSf"/>
</dbReference>
<accession>A0A369T5K8</accession>
<dbReference type="RefSeq" id="WP_114583484.1">
    <property type="nucleotide sequence ID" value="NZ_QPMH01000024.1"/>
</dbReference>
<comment type="caution">
    <text evidence="3">The sequence shown here is derived from an EMBL/GenBank/DDBJ whole genome shotgun (WGS) entry which is preliminary data.</text>
</comment>
<feature type="chain" id="PRO_5016868254" evidence="1">
    <location>
        <begin position="31"/>
        <end position="207"/>
    </location>
</feature>
<reference evidence="3 4" key="1">
    <citation type="submission" date="2018-07" db="EMBL/GenBank/DDBJ databases">
        <title>Venubactetium sediminum gen. nov., sp. nov., isolated from a marine solar saltern.</title>
        <authorList>
            <person name="Wang S."/>
        </authorList>
    </citation>
    <scope>NUCLEOTIDE SEQUENCE [LARGE SCALE GENOMIC DNA]</scope>
    <source>
        <strain evidence="3 4">WD2A32</strain>
    </source>
</reference>
<organism evidence="3 4">
    <name type="scientific">Ferruginivarius sediminum</name>
    <dbReference type="NCBI Taxonomy" id="2661937"/>
    <lineage>
        <taxon>Bacteria</taxon>
        <taxon>Pseudomonadati</taxon>
        <taxon>Pseudomonadota</taxon>
        <taxon>Alphaproteobacteria</taxon>
        <taxon>Rhodospirillales</taxon>
        <taxon>Rhodospirillaceae</taxon>
        <taxon>Ferruginivarius</taxon>
    </lineage>
</organism>
<gene>
    <name evidence="3" type="ORF">DRB17_17295</name>
</gene>
<dbReference type="Gene3D" id="1.10.101.10">
    <property type="entry name" value="PGBD-like superfamily/PGBD"/>
    <property type="match status" value="1"/>
</dbReference>
<keyword evidence="1" id="KW-0732">Signal</keyword>
<evidence type="ECO:0000313" key="4">
    <source>
        <dbReference type="Proteomes" id="UP000253941"/>
    </source>
</evidence>
<dbReference type="AlphaFoldDB" id="A0A369T5K8"/>
<dbReference type="EMBL" id="QPMH01000024">
    <property type="protein sequence ID" value="RDD60548.1"/>
    <property type="molecule type" value="Genomic_DNA"/>
</dbReference>